<protein>
    <submittedName>
        <fullName evidence="1">Uncharacterized protein</fullName>
    </submittedName>
</protein>
<accession>A0A822XVT6</accession>
<comment type="caution">
    <text evidence="1">The sequence shown here is derived from an EMBL/GenBank/DDBJ whole genome shotgun (WGS) entry which is preliminary data.</text>
</comment>
<organism evidence="1 2">
    <name type="scientific">Nelumbo nucifera</name>
    <name type="common">Sacred lotus</name>
    <dbReference type="NCBI Taxonomy" id="4432"/>
    <lineage>
        <taxon>Eukaryota</taxon>
        <taxon>Viridiplantae</taxon>
        <taxon>Streptophyta</taxon>
        <taxon>Embryophyta</taxon>
        <taxon>Tracheophyta</taxon>
        <taxon>Spermatophyta</taxon>
        <taxon>Magnoliopsida</taxon>
        <taxon>Proteales</taxon>
        <taxon>Nelumbonaceae</taxon>
        <taxon>Nelumbo</taxon>
    </lineage>
</organism>
<dbReference type="Proteomes" id="UP000607653">
    <property type="component" value="Unassembled WGS sequence"/>
</dbReference>
<keyword evidence="2" id="KW-1185">Reference proteome</keyword>
<gene>
    <name evidence="1" type="ORF">HUJ06_027222</name>
</gene>
<evidence type="ECO:0000313" key="2">
    <source>
        <dbReference type="Proteomes" id="UP000607653"/>
    </source>
</evidence>
<dbReference type="AlphaFoldDB" id="A0A822XVT6"/>
<dbReference type="EMBL" id="DUZY01000002">
    <property type="protein sequence ID" value="DAD25754.1"/>
    <property type="molecule type" value="Genomic_DNA"/>
</dbReference>
<proteinExistence type="predicted"/>
<evidence type="ECO:0000313" key="1">
    <source>
        <dbReference type="EMBL" id="DAD25754.1"/>
    </source>
</evidence>
<name>A0A822XVT6_NELNU</name>
<sequence length="35" mass="4480">MRVEDRLDKKEKEERDPTLWWIFSFLFSDILLFFE</sequence>
<reference evidence="1 2" key="1">
    <citation type="journal article" date="2020" name="Mol. Biol. Evol.">
        <title>Distinct Expression and Methylation Patterns for Genes with Different Fates following a Single Whole-Genome Duplication in Flowering Plants.</title>
        <authorList>
            <person name="Shi T."/>
            <person name="Rahmani R.S."/>
            <person name="Gugger P.F."/>
            <person name="Wang M."/>
            <person name="Li H."/>
            <person name="Zhang Y."/>
            <person name="Li Z."/>
            <person name="Wang Q."/>
            <person name="Van de Peer Y."/>
            <person name="Marchal K."/>
            <person name="Chen J."/>
        </authorList>
    </citation>
    <scope>NUCLEOTIDE SEQUENCE [LARGE SCALE GENOMIC DNA]</scope>
    <source>
        <tissue evidence="1">Leaf</tissue>
    </source>
</reference>